<proteinExistence type="predicted"/>
<dbReference type="Proteomes" id="UP001253545">
    <property type="component" value="Unassembled WGS sequence"/>
</dbReference>
<accession>A0ABU2ZQK0</accession>
<dbReference type="InterPro" id="IPR004358">
    <property type="entry name" value="Sig_transdc_His_kin-like_C"/>
</dbReference>
<dbReference type="Gene3D" id="1.10.10.60">
    <property type="entry name" value="Homeodomain-like"/>
    <property type="match status" value="1"/>
</dbReference>
<dbReference type="PANTHER" id="PTHR43547">
    <property type="entry name" value="TWO-COMPONENT HISTIDINE KINASE"/>
    <property type="match status" value="1"/>
</dbReference>
<evidence type="ECO:0000256" key="2">
    <source>
        <dbReference type="ARBA" id="ARBA00012438"/>
    </source>
</evidence>
<dbReference type="InterPro" id="IPR015943">
    <property type="entry name" value="WD40/YVTN_repeat-like_dom_sf"/>
</dbReference>
<feature type="domain" description="Histidine kinase" evidence="10">
    <location>
        <begin position="839"/>
        <end position="1058"/>
    </location>
</feature>
<dbReference type="EMBL" id="JAVRHX010000002">
    <property type="protein sequence ID" value="MDT0594913.1"/>
    <property type="molecule type" value="Genomic_DNA"/>
</dbReference>
<keyword evidence="8" id="KW-0472">Membrane</keyword>
<dbReference type="CDD" id="cd00082">
    <property type="entry name" value="HisKA"/>
    <property type="match status" value="1"/>
</dbReference>
<dbReference type="SUPFAM" id="SSF46689">
    <property type="entry name" value="Homeodomain-like"/>
    <property type="match status" value="1"/>
</dbReference>
<dbReference type="InterPro" id="IPR005467">
    <property type="entry name" value="His_kinase_dom"/>
</dbReference>
<sequence>MNSKCIPSLENSITLIRWCFTIVVYTICTLSHAKTDFSEVGKPVTQIYSMTEHGGDHQIWDIIQDDKGWIYGATNSGLVIWDGEQWSRYDTPTRGVVQSLAACQKNRIYLGGTNELGFFESDASGAISFISLLEEWDFESRQIGEVQTTICYKDDVLFASASGLYFYDGTNLSLIDIANKSIDKIFMVKDQIWAKFKQDTHISKIELTTETTLLEPVIKGLPENARLVDVIEKNKFTQTIVTARHGVYETNTQSSETSQVIVPLQSNATISSALLDRQGNLYLGTNSDGLFIYDQSYQAARHYQENDNIGMNAVYTLFQDYQDIIWLGGSPNIVTMQAPHLASVFKLGGQSDVTEAIEVLDGGLYVTGNGFFRLQASNKASGQASFTNLLSDNKFIYSAIIYKGHYLLTAPNSIYAAGLDESIVFEKVMDIERPISLYIDKSSNTLFLSSAEGLGIVDLKKTGQETENWQVRWIDGTQDLNDFMAIDDNGVVWMGSRTQELYRIENAQHESKQINIQKFTADSGLGRVNVLPFYTKDQVVIGTTNGLMRYDRASNPPLVFIEEFPEYFHTPENDIFRFIEDWHYTDGRRIWYQIGNDVGFVKKDYGQDWQNFPTALINYPYESYRDFQTTDEDTLWVSILSGRIFRLNIDYVSSPPKPGKLNIRGIIDTRTTEYISQESFTGQQLTFDQSNNSLRFTFALADNASWFDTEYRTRLIGSGDDSWGVWSRDTEVVFSQLSGSDYTLEIQAKDIWGQQVSLSMPFVVIPPWYLSYWAYFTYFLFFLLALYLSAQMGRKIKNRQLEAQNKYLEETVKIRTEEVSAKVEELRELQILKDRFFANVSHEFRTPLTLTIGPLQALLQENQNKLSTDVKQFAESALNNANKMLALVGQFLDINRLEAGKFPIRVSQYDAADLMRRVSERFASWAQQNNQTIECLDCEEIALAWFDQDQIDKCVSNLVSNAVKYSGPNSHIHLSILHKQDLLGLKVSDNGLGLSQQAKSKVFDRYYQDKASEKITQPGTGIGLALVKELVHLHHGSIDLEIELGKYCNFTLWLQKENVLFKPADIVEQFDLKGTQAKEPEVLPALLNKEEASLAEEQGQDKTTLLVVDDNAELRHFISLRLASNYRILQAKNGEEGALVASKELPDLIISDVMMPVLDGLEMTEKLKQNSATSGIPIILLTAKATKRETVEGFMTGADDYLVKPFDTSELVMRVDALIRSRKVIRHKFYLDQQEKKGIHSKSDSFEDSVTHHINMQLSSPDFNVEKLATLMFMSRYTLIRKCKKEMGMSPIELIKNVRIERACILLNGENKNISEVAYGLGFESLSYFSRSFKQHTGKTPSEYADT</sequence>
<dbReference type="PRINTS" id="PR00344">
    <property type="entry name" value="BCTRLSENSOR"/>
</dbReference>
<evidence type="ECO:0000256" key="3">
    <source>
        <dbReference type="ARBA" id="ARBA00022553"/>
    </source>
</evidence>
<comment type="catalytic activity">
    <reaction evidence="1">
        <text>ATP + protein L-histidine = ADP + protein N-phospho-L-histidine.</text>
        <dbReference type="EC" id="2.7.13.3"/>
    </reaction>
</comment>
<dbReference type="PROSITE" id="PS50110">
    <property type="entry name" value="RESPONSE_REGULATORY"/>
    <property type="match status" value="1"/>
</dbReference>
<dbReference type="Pfam" id="PF00072">
    <property type="entry name" value="Response_reg"/>
    <property type="match status" value="1"/>
</dbReference>
<dbReference type="SUPFAM" id="SSF63829">
    <property type="entry name" value="Calcium-dependent phosphotriesterase"/>
    <property type="match status" value="1"/>
</dbReference>
<evidence type="ECO:0000256" key="5">
    <source>
        <dbReference type="ARBA" id="ARBA00023125"/>
    </source>
</evidence>
<evidence type="ECO:0000256" key="6">
    <source>
        <dbReference type="ARBA" id="ARBA00023163"/>
    </source>
</evidence>
<evidence type="ECO:0000256" key="7">
    <source>
        <dbReference type="PROSITE-ProRule" id="PRU00169"/>
    </source>
</evidence>
<evidence type="ECO:0000313" key="13">
    <source>
        <dbReference type="Proteomes" id="UP001253545"/>
    </source>
</evidence>
<dbReference type="Gene3D" id="1.10.287.130">
    <property type="match status" value="1"/>
</dbReference>
<dbReference type="Gene3D" id="2.130.10.10">
    <property type="entry name" value="YVTN repeat-like/Quinoprotein amine dehydrogenase"/>
    <property type="match status" value="2"/>
</dbReference>
<comment type="caution">
    <text evidence="12">The sequence shown here is derived from an EMBL/GenBank/DDBJ whole genome shotgun (WGS) entry which is preliminary data.</text>
</comment>
<dbReference type="SMART" id="SM00387">
    <property type="entry name" value="HATPase_c"/>
    <property type="match status" value="1"/>
</dbReference>
<reference evidence="12 13" key="1">
    <citation type="submission" date="2023-09" db="EMBL/GenBank/DDBJ databases">
        <authorList>
            <person name="Rey-Velasco X."/>
        </authorList>
    </citation>
    <scope>NUCLEOTIDE SEQUENCE [LARGE SCALE GENOMIC DNA]</scope>
    <source>
        <strain evidence="12 13">P117</strain>
    </source>
</reference>
<dbReference type="Gene3D" id="3.30.565.10">
    <property type="entry name" value="Histidine kinase-like ATPase, C-terminal domain"/>
    <property type="match status" value="1"/>
</dbReference>
<dbReference type="SUPFAM" id="SSF47384">
    <property type="entry name" value="Homodimeric domain of signal transducing histidine kinase"/>
    <property type="match status" value="1"/>
</dbReference>
<dbReference type="InterPro" id="IPR018060">
    <property type="entry name" value="HTH_AraC"/>
</dbReference>
<dbReference type="PROSITE" id="PS00041">
    <property type="entry name" value="HTH_ARAC_FAMILY_1"/>
    <property type="match status" value="1"/>
</dbReference>
<dbReference type="SMART" id="SM00388">
    <property type="entry name" value="HisKA"/>
    <property type="match status" value="1"/>
</dbReference>
<dbReference type="SUPFAM" id="SSF55874">
    <property type="entry name" value="ATPase domain of HSP90 chaperone/DNA topoisomerase II/histidine kinase"/>
    <property type="match status" value="1"/>
</dbReference>
<evidence type="ECO:0000313" key="12">
    <source>
        <dbReference type="EMBL" id="MDT0594913.1"/>
    </source>
</evidence>
<feature type="domain" description="HTH araC/xylS-type" evidence="9">
    <location>
        <begin position="1248"/>
        <end position="1347"/>
    </location>
</feature>
<dbReference type="InterPro" id="IPR036890">
    <property type="entry name" value="HATPase_C_sf"/>
</dbReference>
<feature type="transmembrane region" description="Helical" evidence="8">
    <location>
        <begin position="768"/>
        <end position="790"/>
    </location>
</feature>
<dbReference type="InterPro" id="IPR036097">
    <property type="entry name" value="HisK_dim/P_sf"/>
</dbReference>
<organism evidence="12 13">
    <name type="scientific">Glaciecola petra</name>
    <dbReference type="NCBI Taxonomy" id="3075602"/>
    <lineage>
        <taxon>Bacteria</taxon>
        <taxon>Pseudomonadati</taxon>
        <taxon>Pseudomonadota</taxon>
        <taxon>Gammaproteobacteria</taxon>
        <taxon>Alteromonadales</taxon>
        <taxon>Alteromonadaceae</taxon>
        <taxon>Glaciecola</taxon>
    </lineage>
</organism>
<evidence type="ECO:0000256" key="8">
    <source>
        <dbReference type="SAM" id="Phobius"/>
    </source>
</evidence>
<evidence type="ECO:0000259" key="9">
    <source>
        <dbReference type="PROSITE" id="PS01124"/>
    </source>
</evidence>
<dbReference type="PROSITE" id="PS01124">
    <property type="entry name" value="HTH_ARAC_FAMILY_2"/>
    <property type="match status" value="1"/>
</dbReference>
<dbReference type="InterPro" id="IPR009057">
    <property type="entry name" value="Homeodomain-like_sf"/>
</dbReference>
<feature type="modified residue" description="4-aspartylphosphate" evidence="7">
    <location>
        <position position="1152"/>
    </location>
</feature>
<keyword evidence="5" id="KW-0238">DNA-binding</keyword>
<dbReference type="InterPro" id="IPR003661">
    <property type="entry name" value="HisK_dim/P_dom"/>
</dbReference>
<dbReference type="Pfam" id="PF12833">
    <property type="entry name" value="HTH_18"/>
    <property type="match status" value="1"/>
</dbReference>
<evidence type="ECO:0000256" key="4">
    <source>
        <dbReference type="ARBA" id="ARBA00023015"/>
    </source>
</evidence>
<dbReference type="InterPro" id="IPR011006">
    <property type="entry name" value="CheY-like_superfamily"/>
</dbReference>
<keyword evidence="8" id="KW-1133">Transmembrane helix</keyword>
<dbReference type="InterPro" id="IPR013783">
    <property type="entry name" value="Ig-like_fold"/>
</dbReference>
<dbReference type="InterPro" id="IPR001789">
    <property type="entry name" value="Sig_transdc_resp-reg_receiver"/>
</dbReference>
<dbReference type="PROSITE" id="PS50109">
    <property type="entry name" value="HIS_KIN"/>
    <property type="match status" value="1"/>
</dbReference>
<dbReference type="PANTHER" id="PTHR43547:SF2">
    <property type="entry name" value="HYBRID SIGNAL TRANSDUCTION HISTIDINE KINASE C"/>
    <property type="match status" value="1"/>
</dbReference>
<keyword evidence="4" id="KW-0805">Transcription regulation</keyword>
<gene>
    <name evidence="12" type="ORF">RM552_08685</name>
</gene>
<keyword evidence="13" id="KW-1185">Reference proteome</keyword>
<dbReference type="SMART" id="SM00448">
    <property type="entry name" value="REC"/>
    <property type="match status" value="1"/>
</dbReference>
<keyword evidence="3 7" id="KW-0597">Phosphoprotein</keyword>
<dbReference type="RefSeq" id="WP_311368433.1">
    <property type="nucleotide sequence ID" value="NZ_JAVRHX010000002.1"/>
</dbReference>
<dbReference type="SMART" id="SM00342">
    <property type="entry name" value="HTH_ARAC"/>
    <property type="match status" value="1"/>
</dbReference>
<keyword evidence="8" id="KW-0812">Transmembrane</keyword>
<dbReference type="SUPFAM" id="SSF52172">
    <property type="entry name" value="CheY-like"/>
    <property type="match status" value="1"/>
</dbReference>
<evidence type="ECO:0000259" key="11">
    <source>
        <dbReference type="PROSITE" id="PS50110"/>
    </source>
</evidence>
<dbReference type="Pfam" id="PF00512">
    <property type="entry name" value="HisKA"/>
    <property type="match status" value="1"/>
</dbReference>
<keyword evidence="6" id="KW-0804">Transcription</keyword>
<evidence type="ECO:0000256" key="1">
    <source>
        <dbReference type="ARBA" id="ARBA00000085"/>
    </source>
</evidence>
<dbReference type="EC" id="2.7.13.3" evidence="2"/>
<name>A0ABU2ZQK0_9ALTE</name>
<feature type="domain" description="Response regulatory" evidence="11">
    <location>
        <begin position="1104"/>
        <end position="1219"/>
    </location>
</feature>
<dbReference type="InterPro" id="IPR018062">
    <property type="entry name" value="HTH_AraC-typ_CS"/>
</dbReference>
<dbReference type="InterPro" id="IPR003594">
    <property type="entry name" value="HATPase_dom"/>
</dbReference>
<evidence type="ECO:0000259" key="10">
    <source>
        <dbReference type="PROSITE" id="PS50109"/>
    </source>
</evidence>
<dbReference type="Gene3D" id="2.60.40.10">
    <property type="entry name" value="Immunoglobulins"/>
    <property type="match status" value="1"/>
</dbReference>
<dbReference type="Gene3D" id="3.40.50.2300">
    <property type="match status" value="1"/>
</dbReference>
<dbReference type="Pfam" id="PF02518">
    <property type="entry name" value="HATPase_c"/>
    <property type="match status" value="1"/>
</dbReference>
<protein>
    <recommendedName>
        <fullName evidence="2">histidine kinase</fullName>
        <ecNumber evidence="2">2.7.13.3</ecNumber>
    </recommendedName>
</protein>